<dbReference type="GO" id="GO:0016829">
    <property type="term" value="F:lyase activity"/>
    <property type="evidence" value="ECO:0007669"/>
    <property type="project" value="UniProtKB-KW"/>
</dbReference>
<dbReference type="InterPro" id="IPR013785">
    <property type="entry name" value="Aldolase_TIM"/>
</dbReference>
<comment type="subcellular location">
    <subcellularLocation>
        <location evidence="10">Cytoplasm</location>
    </subcellularLocation>
</comment>
<dbReference type="EMBL" id="CP001022">
    <property type="protein sequence ID" value="ACB60087.1"/>
    <property type="molecule type" value="Genomic_DNA"/>
</dbReference>
<keyword evidence="12" id="KW-0456">Lyase</keyword>
<evidence type="ECO:0000259" key="11">
    <source>
        <dbReference type="PROSITE" id="PS51918"/>
    </source>
</evidence>
<evidence type="ECO:0000256" key="7">
    <source>
        <dbReference type="ARBA" id="ARBA00023002"/>
    </source>
</evidence>
<dbReference type="InterPro" id="IPR012838">
    <property type="entry name" value="PFL1_activating"/>
</dbReference>
<evidence type="ECO:0000313" key="13">
    <source>
        <dbReference type="Proteomes" id="UP000001681"/>
    </source>
</evidence>
<dbReference type="HOGENOM" id="CLU_058969_1_1_9"/>
<dbReference type="InterPro" id="IPR006638">
    <property type="entry name" value="Elp3/MiaA/NifB-like_rSAM"/>
</dbReference>
<dbReference type="InterPro" id="IPR058240">
    <property type="entry name" value="rSAM_sf"/>
</dbReference>
<evidence type="ECO:0000256" key="2">
    <source>
        <dbReference type="ARBA" id="ARBA00009777"/>
    </source>
</evidence>
<keyword evidence="7 10" id="KW-0560">Oxidoreductase</keyword>
<keyword evidence="8 10" id="KW-0408">Iron</keyword>
<evidence type="ECO:0000256" key="5">
    <source>
        <dbReference type="ARBA" id="ARBA00022691"/>
    </source>
</evidence>
<reference evidence="12 13" key="2">
    <citation type="journal article" date="2008" name="BMC Genomics">
        <title>Architecture of thermal adaptation in an Exiguobacterium sibiricum strain isolated from 3 million year old permafrost: a genome and transcriptome approach.</title>
        <authorList>
            <person name="Rodrigues D.F."/>
            <person name="Ivanova N."/>
            <person name="He Z."/>
            <person name="Huebner M."/>
            <person name="Zhou J."/>
            <person name="Tiedje J.M."/>
        </authorList>
    </citation>
    <scope>NUCLEOTIDE SEQUENCE [LARGE SCALE GENOMIC DNA]</scope>
    <source>
        <strain evidence="13">DSM 17290 / CIP 109462 / JCM 13490 / 255-15</strain>
    </source>
</reference>
<dbReference type="Pfam" id="PF04055">
    <property type="entry name" value="Radical_SAM"/>
    <property type="match status" value="1"/>
</dbReference>
<evidence type="ECO:0000256" key="6">
    <source>
        <dbReference type="ARBA" id="ARBA00022723"/>
    </source>
</evidence>
<comment type="cofactor">
    <cofactor evidence="10">
        <name>[4Fe-4S] cluster</name>
        <dbReference type="ChEBI" id="CHEBI:49883"/>
    </cofactor>
    <text evidence="10">Binds 1 [4Fe-4S] cluster. The cluster is coordinated with 3 cysteines and an exchangeable S-adenosyl-L-methionine.</text>
</comment>
<dbReference type="PANTHER" id="PTHR30352:SF5">
    <property type="entry name" value="PYRUVATE FORMATE-LYASE 1-ACTIVATING ENZYME"/>
    <property type="match status" value="1"/>
</dbReference>
<evidence type="ECO:0000256" key="4">
    <source>
        <dbReference type="ARBA" id="ARBA00022485"/>
    </source>
</evidence>
<dbReference type="CDD" id="cd01335">
    <property type="entry name" value="Radical_SAM"/>
    <property type="match status" value="1"/>
</dbReference>
<evidence type="ECO:0000256" key="1">
    <source>
        <dbReference type="ARBA" id="ARBA00003141"/>
    </source>
</evidence>
<dbReference type="SFLD" id="SFLDS00029">
    <property type="entry name" value="Radical_SAM"/>
    <property type="match status" value="1"/>
</dbReference>
<keyword evidence="5 10" id="KW-0949">S-adenosyl-L-methionine</keyword>
<comment type="function">
    <text evidence="1 10">Activation of pyruvate formate-lyase under anaerobic conditions by generation of an organic free radical, using S-adenosylmethionine and reduced flavodoxin as cosubstrates to produce 5'-deoxy-adenosine.</text>
</comment>
<dbReference type="SUPFAM" id="SSF102114">
    <property type="entry name" value="Radical SAM enzymes"/>
    <property type="match status" value="1"/>
</dbReference>
<keyword evidence="10" id="KW-0963">Cytoplasm</keyword>
<protein>
    <recommendedName>
        <fullName evidence="3 10">Pyruvate formate-lyase-activating enzyme</fullName>
        <ecNumber evidence="10">1.97.1.4</ecNumber>
    </recommendedName>
</protein>
<comment type="similarity">
    <text evidence="2 10">Belongs to the organic radical-activating enzymes family.</text>
</comment>
<name>B1YK06_EXIS2</name>
<dbReference type="GO" id="GO:0043365">
    <property type="term" value="F:[formate-C-acetyltransferase]-activating enzyme activity"/>
    <property type="evidence" value="ECO:0007669"/>
    <property type="project" value="UniProtKB-UniRule"/>
</dbReference>
<evidence type="ECO:0000313" key="12">
    <source>
        <dbReference type="EMBL" id="ACB60087.1"/>
    </source>
</evidence>
<dbReference type="eggNOG" id="COG1180">
    <property type="taxonomic scope" value="Bacteria"/>
</dbReference>
<dbReference type="Proteomes" id="UP000001681">
    <property type="component" value="Chromosome"/>
</dbReference>
<evidence type="ECO:0000256" key="8">
    <source>
        <dbReference type="ARBA" id="ARBA00023004"/>
    </source>
</evidence>
<feature type="domain" description="Radical SAM core" evidence="11">
    <location>
        <begin position="17"/>
        <end position="240"/>
    </location>
</feature>
<keyword evidence="13" id="KW-1185">Reference proteome</keyword>
<organism evidence="12 13">
    <name type="scientific">Exiguobacterium sibiricum (strain DSM 17290 / CCUG 55495 / CIP 109462 / JCM 13490 / 255-15)</name>
    <dbReference type="NCBI Taxonomy" id="262543"/>
    <lineage>
        <taxon>Bacteria</taxon>
        <taxon>Bacillati</taxon>
        <taxon>Bacillota</taxon>
        <taxon>Bacilli</taxon>
        <taxon>Bacillales</taxon>
        <taxon>Bacillales Family XII. Incertae Sedis</taxon>
        <taxon>Exiguobacterium</taxon>
    </lineage>
</organism>
<dbReference type="STRING" id="262543.Exig_0606"/>
<reference evidence="13" key="3">
    <citation type="submission" date="2008-04" db="EMBL/GenBank/DDBJ databases">
        <title>Complete sequence of chromosome of Exiguobacterium sibiricum 255-15.</title>
        <authorList>
            <consortium name="US DOE Joint Genome Institute"/>
            <person name="Copeland A."/>
            <person name="Lucas S."/>
            <person name="Lapidus A."/>
            <person name="Glavina del Rio T."/>
            <person name="Dalin E."/>
            <person name="Tice H."/>
            <person name="Bruce D."/>
            <person name="Goodwin L."/>
            <person name="Pitluck S."/>
            <person name="Kiss H."/>
            <person name="Chertkov O."/>
            <person name="Monk C."/>
            <person name="Brettin T."/>
            <person name="Detter J.C."/>
            <person name="Han C."/>
            <person name="Kuske C.R."/>
            <person name="Schmutz J."/>
            <person name="Larimer F."/>
            <person name="Land M."/>
            <person name="Hauser L."/>
            <person name="Kyrpides N."/>
            <person name="Mikhailova N."/>
            <person name="Vishnivetskaya T."/>
            <person name="Rodrigues D.F."/>
            <person name="Gilichinsky D."/>
            <person name="Tiedje J."/>
            <person name="Richardson P."/>
        </authorList>
    </citation>
    <scope>NUCLEOTIDE SEQUENCE [LARGE SCALE GENOMIC DNA]</scope>
    <source>
        <strain evidence="13">DSM 17290 / CIP 109462 / JCM 13490 / 255-15</strain>
    </source>
</reference>
<dbReference type="GO" id="GO:0046872">
    <property type="term" value="F:metal ion binding"/>
    <property type="evidence" value="ECO:0007669"/>
    <property type="project" value="UniProtKB-UniRule"/>
</dbReference>
<dbReference type="GO" id="GO:0005737">
    <property type="term" value="C:cytoplasm"/>
    <property type="evidence" value="ECO:0007669"/>
    <property type="project" value="UniProtKB-SubCell"/>
</dbReference>
<reference evidence="12 13" key="1">
    <citation type="journal article" date="2006" name="Extremophiles">
        <title>Characterization of Exiguobacterium isolates from the Siberian permafrost. Description of Exiguobacterium sibiricum sp. nov.</title>
        <authorList>
            <person name="Rodrigues D.F."/>
            <person name="Goris J."/>
            <person name="Vishnivetskaya T."/>
            <person name="Gilichinsky D."/>
            <person name="Thomashow M.F."/>
            <person name="Tiedje J.M."/>
        </authorList>
    </citation>
    <scope>NUCLEOTIDE SEQUENCE [LARGE SCALE GENOMIC DNA]</scope>
    <source>
        <strain evidence="13">DSM 17290 / CIP 109462 / JCM 13490 / 255-15</strain>
    </source>
</reference>
<dbReference type="SMART" id="SM00729">
    <property type="entry name" value="Elp3"/>
    <property type="match status" value="1"/>
</dbReference>
<keyword evidence="9 10" id="KW-0411">Iron-sulfur</keyword>
<keyword evidence="12" id="KW-0670">Pyruvate</keyword>
<evidence type="ECO:0000256" key="9">
    <source>
        <dbReference type="ARBA" id="ARBA00023014"/>
    </source>
</evidence>
<dbReference type="PROSITE" id="PS51918">
    <property type="entry name" value="RADICAL_SAM"/>
    <property type="match status" value="1"/>
</dbReference>
<gene>
    <name evidence="12" type="ordered locus">Exig_0606</name>
</gene>
<dbReference type="PROSITE" id="PS01087">
    <property type="entry name" value="RADICAL_ACTIVATING"/>
    <property type="match status" value="1"/>
</dbReference>
<dbReference type="InterPro" id="IPR007197">
    <property type="entry name" value="rSAM"/>
</dbReference>
<dbReference type="PANTHER" id="PTHR30352">
    <property type="entry name" value="PYRUVATE FORMATE-LYASE-ACTIVATING ENZYME"/>
    <property type="match status" value="1"/>
</dbReference>
<dbReference type="Gene3D" id="3.20.20.70">
    <property type="entry name" value="Aldolase class I"/>
    <property type="match status" value="1"/>
</dbReference>
<dbReference type="GO" id="GO:0051539">
    <property type="term" value="F:4 iron, 4 sulfur cluster binding"/>
    <property type="evidence" value="ECO:0007669"/>
    <property type="project" value="UniProtKB-UniRule"/>
</dbReference>
<accession>B1YK06</accession>
<dbReference type="InterPro" id="IPR001989">
    <property type="entry name" value="Radical_activat_CS"/>
</dbReference>
<dbReference type="EC" id="1.97.1.4" evidence="10"/>
<proteinExistence type="inferred from homology"/>
<dbReference type="SFLD" id="SFLDG01066">
    <property type="entry name" value="organic_radical-activating_enz"/>
    <property type="match status" value="1"/>
</dbReference>
<dbReference type="KEGG" id="esi:Exig_0606"/>
<dbReference type="SMR" id="B1YK06"/>
<dbReference type="AlphaFoldDB" id="B1YK06"/>
<evidence type="ECO:0000256" key="3">
    <source>
        <dbReference type="ARBA" id="ARBA00021356"/>
    </source>
</evidence>
<evidence type="ECO:0000256" key="10">
    <source>
        <dbReference type="RuleBase" id="RU362053"/>
    </source>
</evidence>
<dbReference type="NCBIfam" id="TIGR02493">
    <property type="entry name" value="PFLA"/>
    <property type="match status" value="1"/>
</dbReference>
<keyword evidence="4 10" id="KW-0004">4Fe-4S</keyword>
<keyword evidence="6 10" id="KW-0479">Metal-binding</keyword>
<dbReference type="InterPro" id="IPR034457">
    <property type="entry name" value="Organic_radical-activating"/>
</dbReference>
<sequence>MAMTHGTIHSVESCGTVDGPGIRFIVFTQGCPLRCQYCHNADTWEFGCGRSVSATEIIEEAESYRSFFEATGGGITFSGGEPLAQPEFLEAALREAKQKGMHTVIDTAGSVVPKNIDRILDYTDLVLLDIKHIDDATCRILTGRSNANTLAFAKRLAERNIPVWIRHVLVPGLTMTETFLRQTGEFIRTLGNVERIEVLPYHQLGVYKWEALGLDYPLADVLPPNPEEAAAAQELLDSYLSC</sequence>
<comment type="catalytic activity">
    <reaction evidence="10">
        <text>glycyl-[formate C-acetyltransferase] + reduced [flavodoxin] + S-adenosyl-L-methionine = glycin-2-yl radical-[formate C-acetyltransferase] + semiquinone [flavodoxin] + 5'-deoxyadenosine + L-methionine + H(+)</text>
        <dbReference type="Rhea" id="RHEA:19225"/>
        <dbReference type="Rhea" id="RHEA-COMP:10622"/>
        <dbReference type="Rhea" id="RHEA-COMP:12190"/>
        <dbReference type="Rhea" id="RHEA-COMP:12191"/>
        <dbReference type="Rhea" id="RHEA-COMP:14480"/>
        <dbReference type="ChEBI" id="CHEBI:15378"/>
        <dbReference type="ChEBI" id="CHEBI:17319"/>
        <dbReference type="ChEBI" id="CHEBI:29947"/>
        <dbReference type="ChEBI" id="CHEBI:32722"/>
        <dbReference type="ChEBI" id="CHEBI:57618"/>
        <dbReference type="ChEBI" id="CHEBI:57844"/>
        <dbReference type="ChEBI" id="CHEBI:59789"/>
        <dbReference type="ChEBI" id="CHEBI:140311"/>
        <dbReference type="EC" id="1.97.1.4"/>
    </reaction>
</comment>